<accession>A0ABD6AB33</accession>
<evidence type="ECO:0000256" key="3">
    <source>
        <dbReference type="ARBA" id="ARBA00022692"/>
    </source>
</evidence>
<feature type="transmembrane region" description="Helical" evidence="8">
    <location>
        <begin position="6"/>
        <end position="23"/>
    </location>
</feature>
<comment type="caution">
    <text evidence="9">The sequence shown here is derived from an EMBL/GenBank/DDBJ whole genome shotgun (WGS) entry which is preliminary data.</text>
</comment>
<feature type="transmembrane region" description="Helical" evidence="8">
    <location>
        <begin position="35"/>
        <end position="54"/>
    </location>
</feature>
<comment type="subcellular location">
    <subcellularLocation>
        <location evidence="1 8">Cell membrane</location>
        <topology evidence="1 8">Multi-pass membrane protein</topology>
    </subcellularLocation>
</comment>
<keyword evidence="8" id="KW-0407">Ion channel</keyword>
<evidence type="ECO:0000256" key="5">
    <source>
        <dbReference type="ARBA" id="ARBA00023136"/>
    </source>
</evidence>
<evidence type="ECO:0000256" key="6">
    <source>
        <dbReference type="ARBA" id="ARBA00035120"/>
    </source>
</evidence>
<evidence type="ECO:0000256" key="7">
    <source>
        <dbReference type="ARBA" id="ARBA00035585"/>
    </source>
</evidence>
<dbReference type="HAMAP" id="MF_00454">
    <property type="entry name" value="FluC"/>
    <property type="match status" value="1"/>
</dbReference>
<keyword evidence="10" id="KW-1185">Reference proteome</keyword>
<keyword evidence="8" id="KW-0406">Ion transport</keyword>
<dbReference type="GO" id="GO:0046872">
    <property type="term" value="F:metal ion binding"/>
    <property type="evidence" value="ECO:0007669"/>
    <property type="project" value="UniProtKB-KW"/>
</dbReference>
<dbReference type="NCBIfam" id="TIGR00494">
    <property type="entry name" value="crcB"/>
    <property type="match status" value="1"/>
</dbReference>
<keyword evidence="5 8" id="KW-0472">Membrane</keyword>
<dbReference type="AlphaFoldDB" id="A0ABD6AB33"/>
<keyword evidence="8" id="KW-0915">Sodium</keyword>
<dbReference type="GO" id="GO:0062054">
    <property type="term" value="F:fluoride channel activity"/>
    <property type="evidence" value="ECO:0007669"/>
    <property type="project" value="UniProtKB-UniRule"/>
</dbReference>
<proteinExistence type="inferred from homology"/>
<comment type="catalytic activity">
    <reaction evidence="7">
        <text>fluoride(in) = fluoride(out)</text>
        <dbReference type="Rhea" id="RHEA:76159"/>
        <dbReference type="ChEBI" id="CHEBI:17051"/>
    </reaction>
    <physiologicalReaction direction="left-to-right" evidence="7">
        <dbReference type="Rhea" id="RHEA:76160"/>
    </physiologicalReaction>
</comment>
<dbReference type="GeneID" id="79315708"/>
<dbReference type="Pfam" id="PF02537">
    <property type="entry name" value="CRCB"/>
    <property type="match status" value="1"/>
</dbReference>
<keyword evidence="3 8" id="KW-0812">Transmembrane</keyword>
<keyword evidence="8" id="KW-0479">Metal-binding</keyword>
<comment type="function">
    <text evidence="8">Fluoride-specific ion channel. Important for reducing fluoride concentration in the cell, thus reducing its toxicity.</text>
</comment>
<dbReference type="Proteomes" id="UP001596547">
    <property type="component" value="Unassembled WGS sequence"/>
</dbReference>
<dbReference type="GO" id="GO:0140114">
    <property type="term" value="P:cellular detoxification of fluoride"/>
    <property type="evidence" value="ECO:0007669"/>
    <property type="project" value="UniProtKB-UniRule"/>
</dbReference>
<comment type="similarity">
    <text evidence="6 8">Belongs to the fluoride channel Fluc/FEX (TC 1.A.43) family.</text>
</comment>
<feature type="binding site" evidence="8">
    <location>
        <position position="70"/>
    </location>
    <ligand>
        <name>Na(+)</name>
        <dbReference type="ChEBI" id="CHEBI:29101"/>
        <note>structural</note>
    </ligand>
</feature>
<dbReference type="PANTHER" id="PTHR28259">
    <property type="entry name" value="FLUORIDE EXPORT PROTEIN 1-RELATED"/>
    <property type="match status" value="1"/>
</dbReference>
<evidence type="ECO:0000256" key="8">
    <source>
        <dbReference type="HAMAP-Rule" id="MF_00454"/>
    </source>
</evidence>
<reference evidence="9 10" key="1">
    <citation type="journal article" date="2019" name="Int. J. Syst. Evol. Microbiol.">
        <title>The Global Catalogue of Microorganisms (GCM) 10K type strain sequencing project: providing services to taxonomists for standard genome sequencing and annotation.</title>
        <authorList>
            <consortium name="The Broad Institute Genomics Platform"/>
            <consortium name="The Broad Institute Genome Sequencing Center for Infectious Disease"/>
            <person name="Wu L."/>
            <person name="Ma J."/>
        </authorList>
    </citation>
    <scope>NUCLEOTIDE SEQUENCE [LARGE SCALE GENOMIC DNA]</scope>
    <source>
        <strain evidence="9 10">PSR21</strain>
    </source>
</reference>
<dbReference type="PANTHER" id="PTHR28259:SF1">
    <property type="entry name" value="FLUORIDE EXPORT PROTEIN 1-RELATED"/>
    <property type="match status" value="1"/>
</dbReference>
<keyword evidence="4 8" id="KW-1133">Transmembrane helix</keyword>
<evidence type="ECO:0000256" key="2">
    <source>
        <dbReference type="ARBA" id="ARBA00022475"/>
    </source>
</evidence>
<keyword evidence="2 8" id="KW-1003">Cell membrane</keyword>
<gene>
    <name evidence="8 9" type="primary">crcB</name>
    <name evidence="8" type="synonym">fluC</name>
    <name evidence="9" type="ORF">ACFQPE_12570</name>
</gene>
<dbReference type="EMBL" id="JBHTBF010000002">
    <property type="protein sequence ID" value="MFC7317612.1"/>
    <property type="molecule type" value="Genomic_DNA"/>
</dbReference>
<keyword evidence="8" id="KW-0813">Transport</keyword>
<name>A0ABD6AB33_9EURY</name>
<dbReference type="GO" id="GO:0005886">
    <property type="term" value="C:plasma membrane"/>
    <property type="evidence" value="ECO:0007669"/>
    <property type="project" value="UniProtKB-SubCell"/>
</dbReference>
<dbReference type="RefSeq" id="WP_276303142.1">
    <property type="nucleotide sequence ID" value="NZ_CP119992.1"/>
</dbReference>
<dbReference type="InterPro" id="IPR003691">
    <property type="entry name" value="FluC"/>
</dbReference>
<protein>
    <recommendedName>
        <fullName evidence="8">Fluoride-specific ion channel FluC</fullName>
    </recommendedName>
</protein>
<organism evidence="9 10">
    <name type="scientific">Halomarina halobia</name>
    <dbReference type="NCBI Taxonomy" id="3033386"/>
    <lineage>
        <taxon>Archaea</taxon>
        <taxon>Methanobacteriati</taxon>
        <taxon>Methanobacteriota</taxon>
        <taxon>Stenosarchaea group</taxon>
        <taxon>Halobacteria</taxon>
        <taxon>Halobacteriales</taxon>
        <taxon>Natronomonadaceae</taxon>
        <taxon>Halomarina</taxon>
    </lineage>
</organism>
<feature type="transmembrane region" description="Helical" evidence="8">
    <location>
        <begin position="95"/>
        <end position="116"/>
    </location>
</feature>
<evidence type="ECO:0000313" key="9">
    <source>
        <dbReference type="EMBL" id="MFC7317612.1"/>
    </source>
</evidence>
<evidence type="ECO:0000256" key="1">
    <source>
        <dbReference type="ARBA" id="ARBA00004651"/>
    </source>
</evidence>
<feature type="transmembrane region" description="Helical" evidence="8">
    <location>
        <begin position="60"/>
        <end position="83"/>
    </location>
</feature>
<comment type="activity regulation">
    <text evidence="8">Na(+) is not transported, but it plays an essential structural role and its presence is essential for fluoride channel function.</text>
</comment>
<sequence length="119" mass="12036">MVALDPAQLVGIGGVLGAVARYLVGEAVEVEWFPLETFTVNVLGSFALGLLAFGGSGSDAALLLGTGACGSFTTFSSFSFQTVRLWETGERARSVVNALGTLAAALAALGLAWLIAGAL</sequence>
<feature type="binding site" evidence="8">
    <location>
        <position position="73"/>
    </location>
    <ligand>
        <name>Na(+)</name>
        <dbReference type="ChEBI" id="CHEBI:29101"/>
        <note>structural</note>
    </ligand>
</feature>
<evidence type="ECO:0000313" key="10">
    <source>
        <dbReference type="Proteomes" id="UP001596547"/>
    </source>
</evidence>
<evidence type="ECO:0000256" key="4">
    <source>
        <dbReference type="ARBA" id="ARBA00022989"/>
    </source>
</evidence>